<evidence type="ECO:0000259" key="1">
    <source>
        <dbReference type="Pfam" id="PF14534"/>
    </source>
</evidence>
<dbReference type="SUPFAM" id="SSF54427">
    <property type="entry name" value="NTF2-like"/>
    <property type="match status" value="1"/>
</dbReference>
<organism evidence="2 3">
    <name type="scientific">Actinomadura miaoliensis</name>
    <dbReference type="NCBI Taxonomy" id="430685"/>
    <lineage>
        <taxon>Bacteria</taxon>
        <taxon>Bacillati</taxon>
        <taxon>Actinomycetota</taxon>
        <taxon>Actinomycetes</taxon>
        <taxon>Streptosporangiales</taxon>
        <taxon>Thermomonosporaceae</taxon>
        <taxon>Actinomadura</taxon>
    </lineage>
</organism>
<keyword evidence="3" id="KW-1185">Reference proteome</keyword>
<reference evidence="3" key="1">
    <citation type="journal article" date="2019" name="Int. J. Syst. Evol. Microbiol.">
        <title>The Global Catalogue of Microorganisms (GCM) 10K type strain sequencing project: providing services to taxonomists for standard genome sequencing and annotation.</title>
        <authorList>
            <consortium name="The Broad Institute Genomics Platform"/>
            <consortium name="The Broad Institute Genome Sequencing Center for Infectious Disease"/>
            <person name="Wu L."/>
            <person name="Ma J."/>
        </authorList>
    </citation>
    <scope>NUCLEOTIDE SEQUENCE [LARGE SCALE GENOMIC DNA]</scope>
    <source>
        <strain evidence="3">JCM 16702</strain>
    </source>
</reference>
<comment type="caution">
    <text evidence="2">The sequence shown here is derived from an EMBL/GenBank/DDBJ whole genome shotgun (WGS) entry which is preliminary data.</text>
</comment>
<evidence type="ECO:0000313" key="3">
    <source>
        <dbReference type="Proteomes" id="UP001500683"/>
    </source>
</evidence>
<dbReference type="InterPro" id="IPR032710">
    <property type="entry name" value="NTF2-like_dom_sf"/>
</dbReference>
<evidence type="ECO:0000313" key="2">
    <source>
        <dbReference type="EMBL" id="GAA4070321.1"/>
    </source>
</evidence>
<dbReference type="Pfam" id="PF14534">
    <property type="entry name" value="DUF4440"/>
    <property type="match status" value="1"/>
</dbReference>
<dbReference type="InterPro" id="IPR027843">
    <property type="entry name" value="DUF4440"/>
</dbReference>
<dbReference type="InterPro" id="IPR011944">
    <property type="entry name" value="Steroid_delta5-4_isomerase"/>
</dbReference>
<dbReference type="Gene3D" id="3.10.450.50">
    <property type="match status" value="1"/>
</dbReference>
<sequence>MVETIAIAEVPVMNAIPTTTPAPAPAAGTDEAQIKDLFQNFMQAWTAGDAHAFGALFTDDSDYVSYDGTIARGRPVHQHNHDMLFRGVLAGSALVGELESIRFVTPDVAIVHGTASVLMPWRTKLPKRRLSRQTIVLLRTPAGWKISAIHNGRVRPVTVPAPDAFPSKMSRLMSRTARRLGLGRR</sequence>
<accession>A0ABP7VMP4</accession>
<feature type="domain" description="DUF4440" evidence="1">
    <location>
        <begin position="34"/>
        <end position="146"/>
    </location>
</feature>
<dbReference type="Proteomes" id="UP001500683">
    <property type="component" value="Unassembled WGS sequence"/>
</dbReference>
<proteinExistence type="predicted"/>
<name>A0ABP7VMP4_9ACTN</name>
<dbReference type="NCBIfam" id="TIGR02246">
    <property type="entry name" value="SgcJ/EcaC family oxidoreductase"/>
    <property type="match status" value="1"/>
</dbReference>
<dbReference type="EMBL" id="BAAAZG010000016">
    <property type="protein sequence ID" value="GAA4070321.1"/>
    <property type="molecule type" value="Genomic_DNA"/>
</dbReference>
<protein>
    <recommendedName>
        <fullName evidence="1">DUF4440 domain-containing protein</fullName>
    </recommendedName>
</protein>
<gene>
    <name evidence="2" type="ORF">GCM10022214_27350</name>
</gene>